<feature type="region of interest" description="Disordered" evidence="1">
    <location>
        <begin position="1"/>
        <end position="79"/>
    </location>
</feature>
<feature type="compositionally biased region" description="Basic and acidic residues" evidence="1">
    <location>
        <begin position="1"/>
        <end position="12"/>
    </location>
</feature>
<evidence type="ECO:0000256" key="1">
    <source>
        <dbReference type="SAM" id="MobiDB-lite"/>
    </source>
</evidence>
<dbReference type="AlphaFoldDB" id="G9L528"/>
<organism evidence="2">
    <name type="scientific">Mustela putorius furo</name>
    <name type="common">European domestic ferret</name>
    <name type="synonym">Mustela furo</name>
    <dbReference type="NCBI Taxonomy" id="9669"/>
    <lineage>
        <taxon>Eukaryota</taxon>
        <taxon>Metazoa</taxon>
        <taxon>Chordata</taxon>
        <taxon>Craniata</taxon>
        <taxon>Vertebrata</taxon>
        <taxon>Euteleostomi</taxon>
        <taxon>Mammalia</taxon>
        <taxon>Eutheria</taxon>
        <taxon>Laurasiatheria</taxon>
        <taxon>Carnivora</taxon>
        <taxon>Caniformia</taxon>
        <taxon>Musteloidea</taxon>
        <taxon>Mustelidae</taxon>
        <taxon>Mustelinae</taxon>
        <taxon>Mustela</taxon>
    </lineage>
</organism>
<feature type="non-terminal residue" evidence="2">
    <location>
        <position position="79"/>
    </location>
</feature>
<feature type="non-terminal residue" evidence="2">
    <location>
        <position position="1"/>
    </location>
</feature>
<protein>
    <submittedName>
        <fullName evidence="2">Uncharacterized protein</fullName>
    </submittedName>
</protein>
<dbReference type="EMBL" id="JP023662">
    <property type="protein sequence ID" value="AES12260.1"/>
    <property type="molecule type" value="mRNA"/>
</dbReference>
<accession>G9L528</accession>
<sequence>AAARGGRWERETTPPLGLRHLRQPGTLQGHHRGPGATHSARPGGEQRGMGTALPATGRAAHPTRRQERQARVSAASEGP</sequence>
<reference evidence="2" key="1">
    <citation type="journal article" date="2013" name="J. Virol.">
        <title>Sequencing, annotation, and characterization of the influenza ferret infectome.</title>
        <authorList>
            <person name="Leon A.J."/>
            <person name="Banner D."/>
            <person name="Xu L."/>
            <person name="Ran L."/>
            <person name="Peng Z."/>
            <person name="Yi K."/>
            <person name="Chen C."/>
            <person name="Xu F."/>
            <person name="Huang J."/>
            <person name="Zhao Z."/>
            <person name="Lin Z."/>
            <person name="Huang S.H."/>
            <person name="Fang Y."/>
            <person name="Kelvin A.A."/>
            <person name="Ross T.M."/>
            <person name="Farooqui A."/>
            <person name="Kelvin D.J."/>
        </authorList>
    </citation>
    <scope>NUCLEOTIDE SEQUENCE</scope>
    <source>
        <tissue evidence="2">Lungs</tissue>
    </source>
</reference>
<evidence type="ECO:0000313" key="2">
    <source>
        <dbReference type="EMBL" id="AES12260.1"/>
    </source>
</evidence>
<name>G9L528_MUSPF</name>
<proteinExistence type="evidence at transcript level"/>